<organism evidence="2">
    <name type="scientific">marine sediment metagenome</name>
    <dbReference type="NCBI Taxonomy" id="412755"/>
    <lineage>
        <taxon>unclassified sequences</taxon>
        <taxon>metagenomes</taxon>
        <taxon>ecological metagenomes</taxon>
    </lineage>
</organism>
<accession>A0A0F9UMM6</accession>
<dbReference type="SUPFAM" id="SSF55846">
    <property type="entry name" value="N-acetylmuramoyl-L-alanine amidase-like"/>
    <property type="match status" value="1"/>
</dbReference>
<gene>
    <name evidence="2" type="ORF">LCGC14_0511120</name>
</gene>
<evidence type="ECO:0000313" key="2">
    <source>
        <dbReference type="EMBL" id="KKN62496.1"/>
    </source>
</evidence>
<sequence length="251" mass="27619">MAGLIPMFTPAVPGAIVVPAHSTNVLRPINDPKVLVVHTPEEPSDDIEVTPYYFQTPNLGASTHAYGDSDGDLYEMVPASHGAIANGVRNRPYPPGTDPAISLNYQSESIEFEGYAATIAQTMPRGGPQWKTGVRWIVHRCEANDIPIDRDHIIGHYQVADNRSDPGTLDIDQLVRDAQEEDDMGMTPDEKKLFDVVRDDAVIGKNRSERNAKKLDELIAIVGALGERIVGHEDWQKLTELTVAKLHPPED</sequence>
<dbReference type="InterPro" id="IPR002502">
    <property type="entry name" value="Amidase_domain"/>
</dbReference>
<name>A0A0F9UMM6_9ZZZZ</name>
<dbReference type="InterPro" id="IPR036505">
    <property type="entry name" value="Amidase/PGRP_sf"/>
</dbReference>
<comment type="caution">
    <text evidence="2">The sequence shown here is derived from an EMBL/GenBank/DDBJ whole genome shotgun (WGS) entry which is preliminary data.</text>
</comment>
<dbReference type="Pfam" id="PF01510">
    <property type="entry name" value="Amidase_2"/>
    <property type="match status" value="1"/>
</dbReference>
<reference evidence="2" key="1">
    <citation type="journal article" date="2015" name="Nature">
        <title>Complex archaea that bridge the gap between prokaryotes and eukaryotes.</title>
        <authorList>
            <person name="Spang A."/>
            <person name="Saw J.H."/>
            <person name="Jorgensen S.L."/>
            <person name="Zaremba-Niedzwiedzka K."/>
            <person name="Martijn J."/>
            <person name="Lind A.E."/>
            <person name="van Eijk R."/>
            <person name="Schleper C."/>
            <person name="Guy L."/>
            <person name="Ettema T.J."/>
        </authorList>
    </citation>
    <scope>NUCLEOTIDE SEQUENCE</scope>
</reference>
<evidence type="ECO:0000259" key="1">
    <source>
        <dbReference type="SMART" id="SM00644"/>
    </source>
</evidence>
<dbReference type="GO" id="GO:0008745">
    <property type="term" value="F:N-acetylmuramoyl-L-alanine amidase activity"/>
    <property type="evidence" value="ECO:0007669"/>
    <property type="project" value="InterPro"/>
</dbReference>
<dbReference type="AlphaFoldDB" id="A0A0F9UMM6"/>
<dbReference type="SMART" id="SM00644">
    <property type="entry name" value="Ami_2"/>
    <property type="match status" value="1"/>
</dbReference>
<dbReference type="CDD" id="cd06583">
    <property type="entry name" value="PGRP"/>
    <property type="match status" value="1"/>
</dbReference>
<dbReference type="Gene3D" id="3.40.80.10">
    <property type="entry name" value="Peptidoglycan recognition protein-like"/>
    <property type="match status" value="1"/>
</dbReference>
<dbReference type="EMBL" id="LAZR01000622">
    <property type="protein sequence ID" value="KKN62496.1"/>
    <property type="molecule type" value="Genomic_DNA"/>
</dbReference>
<proteinExistence type="predicted"/>
<protein>
    <recommendedName>
        <fullName evidence="1">N-acetylmuramoyl-L-alanine amidase domain-containing protein</fullName>
    </recommendedName>
</protein>
<feature type="domain" description="N-acetylmuramoyl-L-alanine amidase" evidence="1">
    <location>
        <begin position="18"/>
        <end position="167"/>
    </location>
</feature>
<dbReference type="GO" id="GO:0009253">
    <property type="term" value="P:peptidoglycan catabolic process"/>
    <property type="evidence" value="ECO:0007669"/>
    <property type="project" value="InterPro"/>
</dbReference>